<proteinExistence type="predicted"/>
<reference evidence="2" key="2">
    <citation type="journal article" date="2024" name="Plant">
        <title>Genomic evolution and insights into agronomic trait innovations of Sesamum species.</title>
        <authorList>
            <person name="Miao H."/>
            <person name="Wang L."/>
            <person name="Qu L."/>
            <person name="Liu H."/>
            <person name="Sun Y."/>
            <person name="Le M."/>
            <person name="Wang Q."/>
            <person name="Wei S."/>
            <person name="Zheng Y."/>
            <person name="Lin W."/>
            <person name="Duan Y."/>
            <person name="Cao H."/>
            <person name="Xiong S."/>
            <person name="Wang X."/>
            <person name="Wei L."/>
            <person name="Li C."/>
            <person name="Ma Q."/>
            <person name="Ju M."/>
            <person name="Zhao R."/>
            <person name="Li G."/>
            <person name="Mu C."/>
            <person name="Tian Q."/>
            <person name="Mei H."/>
            <person name="Zhang T."/>
            <person name="Gao T."/>
            <person name="Zhang H."/>
        </authorList>
    </citation>
    <scope>NUCLEOTIDE SEQUENCE</scope>
    <source>
        <strain evidence="2">3651</strain>
    </source>
</reference>
<dbReference type="Proteomes" id="UP001293254">
    <property type="component" value="Unassembled WGS sequence"/>
</dbReference>
<dbReference type="AlphaFoldDB" id="A0AAE1XMZ6"/>
<sequence>MILYLRLVLYSRPSLQSLSLGHHKDWDNCFMDKKEHGKDTAEDVTRESLIAISDRVPDKDHLSAENSPKTRDGEKVIEPLDSDGDEKYRSKLISISNSASPDVSVQPISPGQPDS</sequence>
<dbReference type="PANTHER" id="PTHR35282">
    <property type="entry name" value="F5D14.24 PROTEIN"/>
    <property type="match status" value="1"/>
</dbReference>
<feature type="region of interest" description="Disordered" evidence="1">
    <location>
        <begin position="50"/>
        <end position="115"/>
    </location>
</feature>
<evidence type="ECO:0000313" key="3">
    <source>
        <dbReference type="Proteomes" id="UP001293254"/>
    </source>
</evidence>
<comment type="caution">
    <text evidence="2">The sequence shown here is derived from an EMBL/GenBank/DDBJ whole genome shotgun (WGS) entry which is preliminary data.</text>
</comment>
<name>A0AAE1XMZ6_9LAMI</name>
<keyword evidence="3" id="KW-1185">Reference proteome</keyword>
<organism evidence="2 3">
    <name type="scientific">Sesamum alatum</name>
    <dbReference type="NCBI Taxonomy" id="300844"/>
    <lineage>
        <taxon>Eukaryota</taxon>
        <taxon>Viridiplantae</taxon>
        <taxon>Streptophyta</taxon>
        <taxon>Embryophyta</taxon>
        <taxon>Tracheophyta</taxon>
        <taxon>Spermatophyta</taxon>
        <taxon>Magnoliopsida</taxon>
        <taxon>eudicotyledons</taxon>
        <taxon>Gunneridae</taxon>
        <taxon>Pentapetalae</taxon>
        <taxon>asterids</taxon>
        <taxon>lamiids</taxon>
        <taxon>Lamiales</taxon>
        <taxon>Pedaliaceae</taxon>
        <taxon>Sesamum</taxon>
    </lineage>
</organism>
<accession>A0AAE1XMZ6</accession>
<feature type="compositionally biased region" description="Basic and acidic residues" evidence="1">
    <location>
        <begin position="55"/>
        <end position="78"/>
    </location>
</feature>
<dbReference type="Pfam" id="PF21737">
    <property type="entry name" value="DUF6865"/>
    <property type="match status" value="1"/>
</dbReference>
<evidence type="ECO:0000313" key="2">
    <source>
        <dbReference type="EMBL" id="KAK4414343.1"/>
    </source>
</evidence>
<reference evidence="2" key="1">
    <citation type="submission" date="2020-06" db="EMBL/GenBank/DDBJ databases">
        <authorList>
            <person name="Li T."/>
            <person name="Hu X."/>
            <person name="Zhang T."/>
            <person name="Song X."/>
            <person name="Zhang H."/>
            <person name="Dai N."/>
            <person name="Sheng W."/>
            <person name="Hou X."/>
            <person name="Wei L."/>
        </authorList>
    </citation>
    <scope>NUCLEOTIDE SEQUENCE</scope>
    <source>
        <strain evidence="2">3651</strain>
        <tissue evidence="2">Leaf</tissue>
    </source>
</reference>
<feature type="compositionally biased region" description="Polar residues" evidence="1">
    <location>
        <begin position="93"/>
        <end position="115"/>
    </location>
</feature>
<dbReference type="PANTHER" id="PTHR35282:SF2">
    <property type="entry name" value="F5D14.24 PROTEIN"/>
    <property type="match status" value="1"/>
</dbReference>
<dbReference type="InterPro" id="IPR049198">
    <property type="entry name" value="DUF6865"/>
</dbReference>
<gene>
    <name evidence="2" type="ORF">Salat_2847300</name>
</gene>
<protein>
    <submittedName>
        <fullName evidence="2">Uncharacterized protein</fullName>
    </submittedName>
</protein>
<dbReference type="EMBL" id="JACGWO010000012">
    <property type="protein sequence ID" value="KAK4414343.1"/>
    <property type="molecule type" value="Genomic_DNA"/>
</dbReference>
<evidence type="ECO:0000256" key="1">
    <source>
        <dbReference type="SAM" id="MobiDB-lite"/>
    </source>
</evidence>